<evidence type="ECO:0000256" key="6">
    <source>
        <dbReference type="SAM" id="SignalP"/>
    </source>
</evidence>
<feature type="signal peptide" evidence="6">
    <location>
        <begin position="1"/>
        <end position="20"/>
    </location>
</feature>
<comment type="similarity">
    <text evidence="1">Belongs to the peptidase S8 family.</text>
</comment>
<dbReference type="PANTHER" id="PTHR43806">
    <property type="entry name" value="PEPTIDASE S8"/>
    <property type="match status" value="1"/>
</dbReference>
<evidence type="ECO:0000256" key="1">
    <source>
        <dbReference type="ARBA" id="ARBA00011073"/>
    </source>
</evidence>
<protein>
    <submittedName>
        <fullName evidence="9">S8 family peptidase</fullName>
    </submittedName>
</protein>
<sequence>MKKKLLSLALITLVYGGVNAQTTERLKENFNAETINKNTLVDSYQAKGGSTFLQEKKDVITEISKDHIAIVQSDDFRANNASNIEQLQAGAVGGFALNGENMSIAIFDGGTVLYNHNEFRDLANPGQFRIIDLENGAQGLSSHATSVAGFIMGEGRGTVFNIPNIAKGVLPKAVVKHAGFADTSNGNRFTKILEYGEYISNHSYGVNNGWSYDSAGSLGAGYYYPVNTTIMTSPSQTLAGAYQSNDANIDMIVYADPKFSIVKSSGNYFGTVPGPNDAKYRWGNGAYTTFAEGEIVPVANCASGAYCIGNGSLAKNIIVVGAIDLPLDQSTYKFANSAEIKRSSYSSAGPRKDGAIKPDLVAVGTQVISATISSTNPASLGTYTRGNGTSYSAPKVTGAIGSITQLKRLLSNDNEFYFYADEVKAILTHTAMEAGNHDGPDNWHGWGLLDGLKAAEVVLSTHNNEDTLERKTKVSGVNDEKVVSGREGEELKVTISWIDPAAEFAAGTLDRMNDTSSKIVNDFDLRVIDTETNEVYFPWKLDLSNPIGAAVKGDNTVDNIEQVVINTPVAGRNYKVVVSNKGQLVNDEGVAADQYYTLLITGANAEVLSTTDIASKDKVSVYPTVAKDVVNIVTKATIQSVDLIDLTGKLISTSKTEKVNVSSLPSGVYVLNITTDEGVTSKKIVKQ</sequence>
<dbReference type="Pfam" id="PF00082">
    <property type="entry name" value="Peptidase_S8"/>
    <property type="match status" value="1"/>
</dbReference>
<dbReference type="SUPFAM" id="SSF49785">
    <property type="entry name" value="Galactose-binding domain-like"/>
    <property type="match status" value="1"/>
</dbReference>
<evidence type="ECO:0000313" key="10">
    <source>
        <dbReference type="Proteomes" id="UP000672011"/>
    </source>
</evidence>
<proteinExistence type="inferred from homology"/>
<keyword evidence="10" id="KW-1185">Reference proteome</keyword>
<dbReference type="InterPro" id="IPR023828">
    <property type="entry name" value="Peptidase_S8_Ser-AS"/>
</dbReference>
<reference evidence="10" key="2">
    <citation type="submission" date="2021-04" db="EMBL/GenBank/DDBJ databases">
        <title>Taxonomy of Flavobacteriaceae bacterium ZY171143.</title>
        <authorList>
            <person name="Li F."/>
        </authorList>
    </citation>
    <scope>NUCLEOTIDE SEQUENCE [LARGE SCALE GENOMIC DNA]</scope>
    <source>
        <strain evidence="10">ZY171143</strain>
    </source>
</reference>
<evidence type="ECO:0000313" key="9">
    <source>
        <dbReference type="EMBL" id="QTV06441.1"/>
    </source>
</evidence>
<dbReference type="InterPro" id="IPR008979">
    <property type="entry name" value="Galactose-bd-like_sf"/>
</dbReference>
<reference evidence="9 10" key="1">
    <citation type="journal article" date="2021" name="Int. J. Syst. Evol. Microbiol.">
        <title>Faecalibacter bovis sp. nov., isolated from cow faeces.</title>
        <authorList>
            <person name="Li F."/>
            <person name="Zhao W."/>
            <person name="Hong Q."/>
            <person name="Shao Q."/>
            <person name="Song J."/>
            <person name="Yang S."/>
        </authorList>
    </citation>
    <scope>NUCLEOTIDE SEQUENCE [LARGE SCALE GENOMIC DNA]</scope>
    <source>
        <strain evidence="9 10">ZY171143</strain>
    </source>
</reference>
<keyword evidence="2" id="KW-0645">Protease</keyword>
<dbReference type="EMBL" id="CP072842">
    <property type="protein sequence ID" value="QTV06441.1"/>
    <property type="molecule type" value="Genomic_DNA"/>
</dbReference>
<evidence type="ECO:0000256" key="4">
    <source>
        <dbReference type="ARBA" id="ARBA00022801"/>
    </source>
</evidence>
<dbReference type="InterPro" id="IPR000209">
    <property type="entry name" value="Peptidase_S8/S53_dom"/>
</dbReference>
<dbReference type="InterPro" id="IPR036852">
    <property type="entry name" value="Peptidase_S8/S53_dom_sf"/>
</dbReference>
<dbReference type="NCBIfam" id="TIGR04183">
    <property type="entry name" value="Por_Secre_tail"/>
    <property type="match status" value="1"/>
</dbReference>
<dbReference type="PROSITE" id="PS00138">
    <property type="entry name" value="SUBTILASE_SER"/>
    <property type="match status" value="1"/>
</dbReference>
<dbReference type="Gene3D" id="2.60.120.380">
    <property type="match status" value="1"/>
</dbReference>
<evidence type="ECO:0000256" key="3">
    <source>
        <dbReference type="ARBA" id="ARBA00022729"/>
    </source>
</evidence>
<accession>A0ABX7XET7</accession>
<evidence type="ECO:0000259" key="8">
    <source>
        <dbReference type="Pfam" id="PF18962"/>
    </source>
</evidence>
<organism evidence="9 10">
    <name type="scientific">Faecalibacter bovis</name>
    <dbReference type="NCBI Taxonomy" id="2898187"/>
    <lineage>
        <taxon>Bacteria</taxon>
        <taxon>Pseudomonadati</taxon>
        <taxon>Bacteroidota</taxon>
        <taxon>Flavobacteriia</taxon>
        <taxon>Flavobacteriales</taxon>
        <taxon>Weeksellaceae</taxon>
        <taxon>Faecalibacter</taxon>
    </lineage>
</organism>
<dbReference type="SUPFAM" id="SSF52743">
    <property type="entry name" value="Subtilisin-like"/>
    <property type="match status" value="1"/>
</dbReference>
<dbReference type="InterPro" id="IPR050131">
    <property type="entry name" value="Peptidase_S8_subtilisin-like"/>
</dbReference>
<keyword evidence="4" id="KW-0378">Hydrolase</keyword>
<dbReference type="RefSeq" id="WP_230477157.1">
    <property type="nucleotide sequence ID" value="NZ_CP072842.1"/>
</dbReference>
<dbReference type="PANTHER" id="PTHR43806:SF11">
    <property type="entry name" value="CEREVISIN-RELATED"/>
    <property type="match status" value="1"/>
</dbReference>
<name>A0ABX7XET7_9FLAO</name>
<feature type="domain" description="Peptidase S8/S53" evidence="7">
    <location>
        <begin position="100"/>
        <end position="447"/>
    </location>
</feature>
<feature type="domain" description="Secretion system C-terminal sorting" evidence="8">
    <location>
        <begin position="621"/>
        <end position="685"/>
    </location>
</feature>
<keyword evidence="3 6" id="KW-0732">Signal</keyword>
<keyword evidence="5" id="KW-0720">Serine protease</keyword>
<evidence type="ECO:0000256" key="5">
    <source>
        <dbReference type="ARBA" id="ARBA00022825"/>
    </source>
</evidence>
<feature type="chain" id="PRO_5047388297" evidence="6">
    <location>
        <begin position="21"/>
        <end position="687"/>
    </location>
</feature>
<gene>
    <name evidence="9" type="ORF">J9309_03680</name>
</gene>
<dbReference type="Pfam" id="PF18962">
    <property type="entry name" value="Por_Secre_tail"/>
    <property type="match status" value="1"/>
</dbReference>
<dbReference type="InterPro" id="IPR026444">
    <property type="entry name" value="Secre_tail"/>
</dbReference>
<evidence type="ECO:0000259" key="7">
    <source>
        <dbReference type="Pfam" id="PF00082"/>
    </source>
</evidence>
<evidence type="ECO:0000256" key="2">
    <source>
        <dbReference type="ARBA" id="ARBA00022670"/>
    </source>
</evidence>
<dbReference type="Gene3D" id="3.40.50.200">
    <property type="entry name" value="Peptidase S8/S53 domain"/>
    <property type="match status" value="1"/>
</dbReference>
<dbReference type="Proteomes" id="UP000672011">
    <property type="component" value="Chromosome"/>
</dbReference>